<reference evidence="2" key="1">
    <citation type="journal article" date="2003" name="Science">
        <title>Collection, Mapping, and Annotation of Over 28,000 cDNA Clones from japonica Rice.</title>
        <authorList>
            <person name="Kikuchi S."/>
            <person name="Satoh K."/>
            <person name="Nagata T."/>
            <person name="Kawagashira N."/>
            <person name="Doi K."/>
            <person name="Kishimoto N."/>
            <person name="Yazaki J."/>
            <person name="Ishikawa M."/>
            <person name="Yamada H."/>
            <person name="Ooka H."/>
            <person name="Hotta I."/>
            <person name="Kojima K."/>
            <person name="Namiki T."/>
            <person name="Ohneda E."/>
            <person name="Yahagi W."/>
            <person name="Suzuki K."/>
            <person name="Li C."/>
            <person name="Ohtsuki K."/>
            <person name="Shishiki T."/>
            <person name="Otomo Y."/>
            <person name="Murakami K."/>
            <person name="Iida Y."/>
            <person name="Sugano S."/>
            <person name="Fujimura T."/>
            <person name="Suzuki Y."/>
            <person name="Tsunoda Y."/>
            <person name="Kurosaki T."/>
            <person name="Kodama T."/>
            <person name="Masuda H."/>
            <person name="Kobayashi M."/>
            <person name="Xie Q."/>
            <person name="Lu M."/>
            <person name="Narikawa R."/>
            <person name="Sugiyama A."/>
            <person name="Mizuno K."/>
            <person name="Yokomizo S."/>
            <person name="Niikura J."/>
            <person name="Ikeda R."/>
            <person name="Ishibiki J."/>
            <person name="Kawamata M."/>
            <person name="Yoshimura A."/>
            <person name="Miura J."/>
            <person name="Kusumegi T."/>
            <person name="Oka M."/>
            <person name="Ryu R."/>
            <person name="Ueda M."/>
            <person name="Matsubara K."/>
            <person name="Kawai J."/>
            <person name="Carninci P."/>
            <person name="Adachi J."/>
            <person name="Aizawa K."/>
            <person name="Arakawa T."/>
            <person name="Fukuda S."/>
            <person name="Hara A."/>
            <person name="Hashidume W."/>
            <person name="Hayatsu N."/>
            <person name="Imotani K."/>
            <person name="Ishii Y."/>
            <person name="Itoh M."/>
            <person name="Kagawa I."/>
            <person name="Kondo S."/>
            <person name="Konno H."/>
            <person name="Miyazaki A."/>
            <person name="Osato N."/>
            <person name="Ota Y."/>
            <person name="Saito R."/>
            <person name="Sasaki D."/>
            <person name="Sato K."/>
            <person name="Shibata K."/>
            <person name="Shinagawa A."/>
            <person name="Shiraki T."/>
            <person name="Yoshino M."/>
            <person name="Hayashizaki Y."/>
        </authorList>
    </citation>
    <scope>NUCLEOTIDE SEQUENCE</scope>
</reference>
<evidence type="ECO:0000256" key="1">
    <source>
        <dbReference type="SAM" id="MobiDB-lite"/>
    </source>
</evidence>
<accession>B7F3C2</accession>
<dbReference type="AlphaFoldDB" id="B7F3C2"/>
<dbReference type="EMBL" id="AK111007">
    <property type="protein sequence ID" value="BAG99119.1"/>
    <property type="molecule type" value="mRNA"/>
</dbReference>
<sequence>MAGRPRRGRGGSGGGEAQCWGLPPHRRVQRAASRRGLIWRAASTIEDSESSRRLALSRYQLQQ</sequence>
<organism evidence="2">
    <name type="scientific">Oryza sativa subsp. japonica</name>
    <name type="common">Rice</name>
    <dbReference type="NCBI Taxonomy" id="39947"/>
    <lineage>
        <taxon>Eukaryota</taxon>
        <taxon>Viridiplantae</taxon>
        <taxon>Streptophyta</taxon>
        <taxon>Embryophyta</taxon>
        <taxon>Tracheophyta</taxon>
        <taxon>Spermatophyta</taxon>
        <taxon>Magnoliopsida</taxon>
        <taxon>Liliopsida</taxon>
        <taxon>Poales</taxon>
        <taxon>Poaceae</taxon>
        <taxon>BOP clade</taxon>
        <taxon>Oryzoideae</taxon>
        <taxon>Oryzeae</taxon>
        <taxon>Oryzinae</taxon>
        <taxon>Oryza</taxon>
        <taxon>Oryza sativa</taxon>
    </lineage>
</organism>
<protein>
    <submittedName>
        <fullName evidence="2">cDNA clone:002-174-F06, full insert sequence</fullName>
    </submittedName>
</protein>
<feature type="region of interest" description="Disordered" evidence="1">
    <location>
        <begin position="1"/>
        <end position="24"/>
    </location>
</feature>
<name>B7F3C2_ORYSJ</name>
<evidence type="ECO:0000313" key="2">
    <source>
        <dbReference type="EMBL" id="BAG99119.1"/>
    </source>
</evidence>
<proteinExistence type="evidence at transcript level"/>